<protein>
    <submittedName>
        <fullName evidence="2">Uncharacterized protein</fullName>
    </submittedName>
</protein>
<dbReference type="Proteomes" id="UP000051451">
    <property type="component" value="Unassembled WGS sequence"/>
</dbReference>
<evidence type="ECO:0000256" key="1">
    <source>
        <dbReference type="SAM" id="Phobius"/>
    </source>
</evidence>
<feature type="transmembrane region" description="Helical" evidence="1">
    <location>
        <begin position="37"/>
        <end position="56"/>
    </location>
</feature>
<keyword evidence="1" id="KW-0472">Membrane</keyword>
<sequence>MQRFSGFWLTLSSLIWIGLLSAFHTDFIKPITDISTISSIILLTLTQIITGLFLLTSHQFNSYFFRSLCLFLLCISLISIPFGILNASPALLVYAASGLLISFFQLLKLRI</sequence>
<feature type="transmembrane region" description="Helical" evidence="1">
    <location>
        <begin position="90"/>
        <end position="107"/>
    </location>
</feature>
<comment type="caution">
    <text evidence="2">The sequence shown here is derived from an EMBL/GenBank/DDBJ whole genome shotgun (WGS) entry which is preliminary data.</text>
</comment>
<keyword evidence="1" id="KW-1133">Transmembrane helix</keyword>
<reference evidence="2 3" key="1">
    <citation type="journal article" date="2015" name="Genome Announc.">
        <title>Expanding the biotechnology potential of lactobacilli through comparative genomics of 213 strains and associated genera.</title>
        <authorList>
            <person name="Sun Z."/>
            <person name="Harris H.M."/>
            <person name="McCann A."/>
            <person name="Guo C."/>
            <person name="Argimon S."/>
            <person name="Zhang W."/>
            <person name="Yang X."/>
            <person name="Jeffery I.B."/>
            <person name="Cooney J.C."/>
            <person name="Kagawa T.F."/>
            <person name="Liu W."/>
            <person name="Song Y."/>
            <person name="Salvetti E."/>
            <person name="Wrobel A."/>
            <person name="Rasinkangas P."/>
            <person name="Parkhill J."/>
            <person name="Rea M.C."/>
            <person name="O'Sullivan O."/>
            <person name="Ritari J."/>
            <person name="Douillard F.P."/>
            <person name="Paul Ross R."/>
            <person name="Yang R."/>
            <person name="Briner A.E."/>
            <person name="Felis G.E."/>
            <person name="de Vos W.M."/>
            <person name="Barrangou R."/>
            <person name="Klaenhammer T.R."/>
            <person name="Caufield P.W."/>
            <person name="Cui Y."/>
            <person name="Zhang H."/>
            <person name="O'Toole P.W."/>
        </authorList>
    </citation>
    <scope>NUCLEOTIDE SEQUENCE [LARGE SCALE GENOMIC DNA]</scope>
    <source>
        <strain evidence="2 3">DSM 18630</strain>
    </source>
</reference>
<dbReference type="AlphaFoldDB" id="A0A0R1VYR3"/>
<keyword evidence="3" id="KW-1185">Reference proteome</keyword>
<dbReference type="EMBL" id="AZGB01000003">
    <property type="protein sequence ID" value="KRM07990.1"/>
    <property type="molecule type" value="Genomic_DNA"/>
</dbReference>
<name>A0A0R1VYR3_9LACO</name>
<organism evidence="2 3">
    <name type="scientific">Liquorilactobacillus ghanensis DSM 18630</name>
    <dbReference type="NCBI Taxonomy" id="1423750"/>
    <lineage>
        <taxon>Bacteria</taxon>
        <taxon>Bacillati</taxon>
        <taxon>Bacillota</taxon>
        <taxon>Bacilli</taxon>
        <taxon>Lactobacillales</taxon>
        <taxon>Lactobacillaceae</taxon>
        <taxon>Liquorilactobacillus</taxon>
    </lineage>
</organism>
<gene>
    <name evidence="2" type="ORF">FC89_GL002099</name>
</gene>
<proteinExistence type="predicted"/>
<evidence type="ECO:0000313" key="3">
    <source>
        <dbReference type="Proteomes" id="UP000051451"/>
    </source>
</evidence>
<dbReference type="PATRIC" id="fig|1423750.3.peg.2140"/>
<evidence type="ECO:0000313" key="2">
    <source>
        <dbReference type="EMBL" id="KRM07990.1"/>
    </source>
</evidence>
<feature type="transmembrane region" description="Helical" evidence="1">
    <location>
        <begin position="7"/>
        <end position="25"/>
    </location>
</feature>
<accession>A0A0R1VYR3</accession>
<keyword evidence="1" id="KW-0812">Transmembrane</keyword>
<feature type="transmembrane region" description="Helical" evidence="1">
    <location>
        <begin position="63"/>
        <end position="84"/>
    </location>
</feature>